<dbReference type="Proteomes" id="UP001596501">
    <property type="component" value="Unassembled WGS sequence"/>
</dbReference>
<name>A0ABW2QR57_9BURK</name>
<comment type="caution">
    <text evidence="1">The sequence shown here is derived from an EMBL/GenBank/DDBJ whole genome shotgun (WGS) entry which is preliminary data.</text>
</comment>
<sequence length="124" mass="13778">MTTGQQNCGEQLERSLIDIAVESWRFSRLFGKVVSKLDAGESGRYINQIRYFQKKVEENLDSNGLKLVNVEGQPYDAGMAASALNLGDFGPDDVLLVDQMLEPIIMGPKGLRKQGTVMLRKVET</sequence>
<evidence type="ECO:0000313" key="1">
    <source>
        <dbReference type="EMBL" id="MFC7411556.1"/>
    </source>
</evidence>
<keyword evidence="2" id="KW-1185">Reference proteome</keyword>
<dbReference type="RefSeq" id="WP_382228125.1">
    <property type="nucleotide sequence ID" value="NZ_JBHTCA010000036.1"/>
</dbReference>
<organism evidence="1 2">
    <name type="scientific">Hydrogenophaga atypica</name>
    <dbReference type="NCBI Taxonomy" id="249409"/>
    <lineage>
        <taxon>Bacteria</taxon>
        <taxon>Pseudomonadati</taxon>
        <taxon>Pseudomonadota</taxon>
        <taxon>Betaproteobacteria</taxon>
        <taxon>Burkholderiales</taxon>
        <taxon>Comamonadaceae</taxon>
        <taxon>Hydrogenophaga</taxon>
    </lineage>
</organism>
<reference evidence="2" key="1">
    <citation type="journal article" date="2019" name="Int. J. Syst. Evol. Microbiol.">
        <title>The Global Catalogue of Microorganisms (GCM) 10K type strain sequencing project: providing services to taxonomists for standard genome sequencing and annotation.</title>
        <authorList>
            <consortium name="The Broad Institute Genomics Platform"/>
            <consortium name="The Broad Institute Genome Sequencing Center for Infectious Disease"/>
            <person name="Wu L."/>
            <person name="Ma J."/>
        </authorList>
    </citation>
    <scope>NUCLEOTIDE SEQUENCE [LARGE SCALE GENOMIC DNA]</scope>
    <source>
        <strain evidence="2">CGMCC 1.12371</strain>
    </source>
</reference>
<accession>A0ABW2QR57</accession>
<evidence type="ECO:0000313" key="2">
    <source>
        <dbReference type="Proteomes" id="UP001596501"/>
    </source>
</evidence>
<protein>
    <submittedName>
        <fullName evidence="1">Uncharacterized protein</fullName>
    </submittedName>
</protein>
<dbReference type="EMBL" id="JBHTCA010000036">
    <property type="protein sequence ID" value="MFC7411556.1"/>
    <property type="molecule type" value="Genomic_DNA"/>
</dbReference>
<proteinExistence type="predicted"/>
<gene>
    <name evidence="1" type="ORF">ACFQPB_22095</name>
</gene>